<gene>
    <name evidence="17" type="ORF">TBC1_12403</name>
</gene>
<dbReference type="InterPro" id="IPR001915">
    <property type="entry name" value="Peptidase_M48"/>
</dbReference>
<evidence type="ECO:0000256" key="4">
    <source>
        <dbReference type="ARBA" id="ARBA00022723"/>
    </source>
</evidence>
<feature type="binding site" evidence="12">
    <location>
        <position position="352"/>
    </location>
    <ligand>
        <name>Zn(2+)</name>
        <dbReference type="ChEBI" id="CHEBI:29105"/>
        <note>catalytic</note>
    </ligand>
</feature>
<comment type="subcellular location">
    <subcellularLocation>
        <location evidence="1">Endoplasmic reticulum membrane</location>
        <topology evidence="1">Multi-pass membrane protein</topology>
    </subcellularLocation>
</comment>
<feature type="transmembrane region" description="Helical" evidence="14">
    <location>
        <begin position="6"/>
        <end position="26"/>
    </location>
</feature>
<name>A0A0S7C1W0_9BACT</name>
<evidence type="ECO:0000256" key="2">
    <source>
        <dbReference type="ARBA" id="ARBA00022670"/>
    </source>
</evidence>
<evidence type="ECO:0000256" key="8">
    <source>
        <dbReference type="ARBA" id="ARBA00022989"/>
    </source>
</evidence>
<protein>
    <submittedName>
        <fullName evidence="17">Zn-dependent protease with chaperone function</fullName>
    </submittedName>
</protein>
<accession>A0A0S7C1W0</accession>
<evidence type="ECO:0000256" key="9">
    <source>
        <dbReference type="ARBA" id="ARBA00023049"/>
    </source>
</evidence>
<evidence type="ECO:0000256" key="1">
    <source>
        <dbReference type="ARBA" id="ARBA00004477"/>
    </source>
</evidence>
<keyword evidence="3 14" id="KW-0812">Transmembrane</keyword>
<feature type="domain" description="CAAX prenyl protease 1 N-terminal" evidence="16">
    <location>
        <begin position="30"/>
        <end position="201"/>
    </location>
</feature>
<evidence type="ECO:0000313" key="18">
    <source>
        <dbReference type="Proteomes" id="UP000053091"/>
    </source>
</evidence>
<feature type="active site" evidence="11">
    <location>
        <position position="275"/>
    </location>
</feature>
<evidence type="ECO:0000313" key="17">
    <source>
        <dbReference type="EMBL" id="GAP44594.1"/>
    </source>
</evidence>
<evidence type="ECO:0000256" key="10">
    <source>
        <dbReference type="ARBA" id="ARBA00023136"/>
    </source>
</evidence>
<dbReference type="CDD" id="cd07343">
    <property type="entry name" value="M48A_Zmpste24p_like"/>
    <property type="match status" value="1"/>
</dbReference>
<feature type="domain" description="Peptidase M48" evidence="15">
    <location>
        <begin position="204"/>
        <end position="407"/>
    </location>
</feature>
<evidence type="ECO:0000259" key="15">
    <source>
        <dbReference type="Pfam" id="PF01435"/>
    </source>
</evidence>
<dbReference type="InterPro" id="IPR027057">
    <property type="entry name" value="CAXX_Prtase_1"/>
</dbReference>
<dbReference type="Gene3D" id="3.30.2010.10">
    <property type="entry name" value="Metalloproteases ('zincins'), catalytic domain"/>
    <property type="match status" value="1"/>
</dbReference>
<evidence type="ECO:0000256" key="6">
    <source>
        <dbReference type="ARBA" id="ARBA00022824"/>
    </source>
</evidence>
<dbReference type="RefSeq" id="WP_062044162.1">
    <property type="nucleotide sequence ID" value="NZ_DF968183.1"/>
</dbReference>
<organism evidence="17">
    <name type="scientific">Lentimicrobium saccharophilum</name>
    <dbReference type="NCBI Taxonomy" id="1678841"/>
    <lineage>
        <taxon>Bacteria</taxon>
        <taxon>Pseudomonadati</taxon>
        <taxon>Bacteroidota</taxon>
        <taxon>Bacteroidia</taxon>
        <taxon>Bacteroidales</taxon>
        <taxon>Lentimicrobiaceae</taxon>
        <taxon>Lentimicrobium</taxon>
    </lineage>
</organism>
<feature type="binding site" evidence="12">
    <location>
        <position position="274"/>
    </location>
    <ligand>
        <name>Zn(2+)</name>
        <dbReference type="ChEBI" id="CHEBI:29105"/>
        <note>catalytic</note>
    </ligand>
</feature>
<feature type="transmembrane region" description="Helical" evidence="14">
    <location>
        <begin position="172"/>
        <end position="191"/>
    </location>
</feature>
<dbReference type="Proteomes" id="UP000053091">
    <property type="component" value="Unassembled WGS sequence"/>
</dbReference>
<keyword evidence="2 13" id="KW-0645">Protease</keyword>
<dbReference type="GO" id="GO:0046872">
    <property type="term" value="F:metal ion binding"/>
    <property type="evidence" value="ECO:0007669"/>
    <property type="project" value="UniProtKB-KW"/>
</dbReference>
<evidence type="ECO:0000256" key="5">
    <source>
        <dbReference type="ARBA" id="ARBA00022801"/>
    </source>
</evidence>
<dbReference type="GO" id="GO:0004222">
    <property type="term" value="F:metalloendopeptidase activity"/>
    <property type="evidence" value="ECO:0007669"/>
    <property type="project" value="InterPro"/>
</dbReference>
<feature type="transmembrane region" description="Helical" evidence="14">
    <location>
        <begin position="61"/>
        <end position="82"/>
    </location>
</feature>
<feature type="transmembrane region" description="Helical" evidence="14">
    <location>
        <begin position="288"/>
        <end position="306"/>
    </location>
</feature>
<keyword evidence="8 14" id="KW-1133">Transmembrane helix</keyword>
<reference evidence="17" key="1">
    <citation type="journal article" date="2015" name="Genome Announc.">
        <title>Draft Genome Sequence of Bacteroidales Strain TBC1, a Novel Isolate from a Methanogenic Wastewater Treatment System.</title>
        <authorList>
            <person name="Tourlousse D.M."/>
            <person name="Matsuura N."/>
            <person name="Sun L."/>
            <person name="Toyonaga M."/>
            <person name="Kuroda K."/>
            <person name="Ohashi A."/>
            <person name="Cruz R."/>
            <person name="Yamaguchi T."/>
            <person name="Sekiguchi Y."/>
        </authorList>
    </citation>
    <scope>NUCLEOTIDE SEQUENCE [LARGE SCALE GENOMIC DNA]</scope>
    <source>
        <strain evidence="17">TBC1</strain>
    </source>
</reference>
<evidence type="ECO:0000256" key="14">
    <source>
        <dbReference type="SAM" id="Phobius"/>
    </source>
</evidence>
<evidence type="ECO:0000256" key="11">
    <source>
        <dbReference type="PIRSR" id="PIRSR627057-1"/>
    </source>
</evidence>
<keyword evidence="4 12" id="KW-0479">Metal-binding</keyword>
<evidence type="ECO:0000256" key="7">
    <source>
        <dbReference type="ARBA" id="ARBA00022833"/>
    </source>
</evidence>
<dbReference type="GO" id="GO:0071586">
    <property type="term" value="P:CAAX-box protein processing"/>
    <property type="evidence" value="ECO:0007669"/>
    <property type="project" value="InterPro"/>
</dbReference>
<keyword evidence="18" id="KW-1185">Reference proteome</keyword>
<dbReference type="STRING" id="1678841.TBC1_12403"/>
<feature type="transmembrane region" description="Helical" evidence="14">
    <location>
        <begin position="326"/>
        <end position="347"/>
    </location>
</feature>
<dbReference type="Pfam" id="PF16491">
    <property type="entry name" value="Peptidase_M48_N"/>
    <property type="match status" value="1"/>
</dbReference>
<evidence type="ECO:0000259" key="16">
    <source>
        <dbReference type="Pfam" id="PF16491"/>
    </source>
</evidence>
<feature type="active site" description="Proton donor" evidence="11">
    <location>
        <position position="356"/>
    </location>
</feature>
<keyword evidence="7 12" id="KW-0862">Zinc</keyword>
<feature type="transmembrane region" description="Helical" evidence="14">
    <location>
        <begin position="94"/>
        <end position="113"/>
    </location>
</feature>
<keyword evidence="10 14" id="KW-0472">Membrane</keyword>
<keyword evidence="5 13" id="KW-0378">Hydrolase</keyword>
<feature type="transmembrane region" description="Helical" evidence="14">
    <location>
        <begin position="147"/>
        <end position="166"/>
    </location>
</feature>
<dbReference type="EMBL" id="DF968183">
    <property type="protein sequence ID" value="GAP44594.1"/>
    <property type="molecule type" value="Genomic_DNA"/>
</dbReference>
<keyword evidence="6" id="KW-0256">Endoplasmic reticulum</keyword>
<dbReference type="Pfam" id="PF01435">
    <property type="entry name" value="Peptidase_M48"/>
    <property type="match status" value="1"/>
</dbReference>
<comment type="cofactor">
    <cofactor evidence="12 13">
        <name>Zn(2+)</name>
        <dbReference type="ChEBI" id="CHEBI:29105"/>
    </cofactor>
    <text evidence="12 13">Binds 1 zinc ion per subunit.</text>
</comment>
<dbReference type="FunFam" id="3.30.2010.10:FF:000002">
    <property type="entry name" value="CAAX prenyl protease"/>
    <property type="match status" value="1"/>
</dbReference>
<keyword evidence="9 13" id="KW-0482">Metalloprotease</keyword>
<sequence length="407" mass="46385">MDNLVFLLLLGLVIAGFVLEQLLSFLNNRSRANDVPPSMKEIYPGDKYLKYRSYRQESYRFGVLSSWFSFLLIMIMLSFGFVKLDEWVSTLSDSALLQSLLFFAVLGLASDLLSTPFDVYDTFVIEQKWGFNRITPRLYISDKLKSWLLGAILGGGMLSLVIWLYTLAGTSFWWMAWVVISLFSVLFTLFYSSLIVPLFNRQTPLEEGELRSKLNELAFRTGFNVANIFVIDGSKRSSRANAYFSGFGSRRRIVLFDTLIQNHTADEIVAVVAHETGHYRRRHIQKGLFFSVLQTGLILFLFSLIIDNQIIYKSLGSERMPFHLGLIVFLVLYSPVSAIISLGANCISRHHEFEADYFAKSFAGGASLTKALRKLASENMADLTPHPLYVFFNYSHPPLAERLKRLE</sequence>
<comment type="similarity">
    <text evidence="13">Belongs to the peptidase M48 family.</text>
</comment>
<dbReference type="InterPro" id="IPR032456">
    <property type="entry name" value="Peptidase_M48_N"/>
</dbReference>
<evidence type="ECO:0000256" key="12">
    <source>
        <dbReference type="PIRSR" id="PIRSR627057-2"/>
    </source>
</evidence>
<proteinExistence type="inferred from homology"/>
<dbReference type="PANTHER" id="PTHR10120">
    <property type="entry name" value="CAAX PRENYL PROTEASE 1"/>
    <property type="match status" value="1"/>
</dbReference>
<dbReference type="AlphaFoldDB" id="A0A0S7C1W0"/>
<evidence type="ECO:0000256" key="3">
    <source>
        <dbReference type="ARBA" id="ARBA00022692"/>
    </source>
</evidence>
<dbReference type="OrthoDB" id="9781930at2"/>
<feature type="binding site" evidence="12">
    <location>
        <position position="278"/>
    </location>
    <ligand>
        <name>Zn(2+)</name>
        <dbReference type="ChEBI" id="CHEBI:29105"/>
        <note>catalytic</note>
    </ligand>
</feature>
<evidence type="ECO:0000256" key="13">
    <source>
        <dbReference type="RuleBase" id="RU003983"/>
    </source>
</evidence>
<dbReference type="PATRIC" id="fig|1678841.3.peg.3105"/>